<evidence type="ECO:0000256" key="6">
    <source>
        <dbReference type="ARBA" id="ARBA00023136"/>
    </source>
</evidence>
<dbReference type="Gene3D" id="1.20.1510.10">
    <property type="entry name" value="Cation efflux protein transmembrane domain"/>
    <property type="match status" value="1"/>
</dbReference>
<accession>T1FXL6</accession>
<reference evidence="11" key="1">
    <citation type="submission" date="2012-12" db="EMBL/GenBank/DDBJ databases">
        <authorList>
            <person name="Hellsten U."/>
            <person name="Grimwood J."/>
            <person name="Chapman J.A."/>
            <person name="Shapiro H."/>
            <person name="Aerts A."/>
            <person name="Otillar R.P."/>
            <person name="Terry A.Y."/>
            <person name="Boore J.L."/>
            <person name="Simakov O."/>
            <person name="Marletaz F."/>
            <person name="Cho S.-J."/>
            <person name="Edsinger-Gonzales E."/>
            <person name="Havlak P."/>
            <person name="Kuo D.-H."/>
            <person name="Larsson T."/>
            <person name="Lv J."/>
            <person name="Arendt D."/>
            <person name="Savage R."/>
            <person name="Osoegawa K."/>
            <person name="de Jong P."/>
            <person name="Lindberg D.R."/>
            <person name="Seaver E.C."/>
            <person name="Weisblat D.A."/>
            <person name="Putnam N.H."/>
            <person name="Grigoriev I.V."/>
            <person name="Rokhsar D.S."/>
        </authorList>
    </citation>
    <scope>NUCLEOTIDE SEQUENCE</scope>
</reference>
<feature type="transmembrane region" description="Helical" evidence="7">
    <location>
        <begin position="56"/>
        <end position="76"/>
    </location>
</feature>
<dbReference type="InterPro" id="IPR002524">
    <property type="entry name" value="Cation_efflux"/>
</dbReference>
<feature type="domain" description="Cation efflux protein cytoplasmic" evidence="9">
    <location>
        <begin position="194"/>
        <end position="255"/>
    </location>
</feature>
<dbReference type="PANTHER" id="PTHR43840">
    <property type="entry name" value="MITOCHONDRIAL METAL TRANSPORTER 1-RELATED"/>
    <property type="match status" value="1"/>
</dbReference>
<name>T1FXL6_HELRO</name>
<evidence type="ECO:0000313" key="10">
    <source>
        <dbReference type="EnsemblMetazoa" id="HelroP63877"/>
    </source>
</evidence>
<evidence type="ECO:0008006" key="12">
    <source>
        <dbReference type="Google" id="ProtNLM"/>
    </source>
</evidence>
<dbReference type="HOGENOM" id="CLU_013430_2_3_1"/>
<dbReference type="InterPro" id="IPR058533">
    <property type="entry name" value="Cation_efflux_TM"/>
</dbReference>
<reference evidence="10" key="3">
    <citation type="submission" date="2015-06" db="UniProtKB">
        <authorList>
            <consortium name="EnsemblMetazoa"/>
        </authorList>
    </citation>
    <scope>IDENTIFICATION</scope>
</reference>
<dbReference type="NCBIfam" id="TIGR01297">
    <property type="entry name" value="CDF"/>
    <property type="match status" value="1"/>
</dbReference>
<evidence type="ECO:0000256" key="4">
    <source>
        <dbReference type="ARBA" id="ARBA00022692"/>
    </source>
</evidence>
<dbReference type="GO" id="GO:0008324">
    <property type="term" value="F:monoatomic cation transmembrane transporter activity"/>
    <property type="evidence" value="ECO:0000318"/>
    <property type="project" value="GO_Central"/>
</dbReference>
<keyword evidence="5 7" id="KW-1133">Transmembrane helix</keyword>
<keyword evidence="11" id="KW-1185">Reference proteome</keyword>
<dbReference type="OMA" id="TWFLTIR"/>
<evidence type="ECO:0000256" key="5">
    <source>
        <dbReference type="ARBA" id="ARBA00022989"/>
    </source>
</evidence>
<feature type="transmembrane region" description="Helical" evidence="7">
    <location>
        <begin position="15"/>
        <end position="36"/>
    </location>
</feature>
<comment type="subcellular location">
    <subcellularLocation>
        <location evidence="1">Membrane</location>
        <topology evidence="1">Multi-pass membrane protein</topology>
    </subcellularLocation>
</comment>
<keyword evidence="3" id="KW-0813">Transport</keyword>
<organism evidence="10 11">
    <name type="scientific">Helobdella robusta</name>
    <name type="common">Californian leech</name>
    <dbReference type="NCBI Taxonomy" id="6412"/>
    <lineage>
        <taxon>Eukaryota</taxon>
        <taxon>Metazoa</taxon>
        <taxon>Spiralia</taxon>
        <taxon>Lophotrochozoa</taxon>
        <taxon>Annelida</taxon>
        <taxon>Clitellata</taxon>
        <taxon>Hirudinea</taxon>
        <taxon>Rhynchobdellida</taxon>
        <taxon>Glossiphoniidae</taxon>
        <taxon>Helobdella</taxon>
    </lineage>
</organism>
<reference evidence="11" key="2">
    <citation type="journal article" date="2013" name="Nature">
        <title>Insights into bilaterian evolution from three spiralian genomes.</title>
        <authorList>
            <person name="Simakov O."/>
            <person name="Marletaz F."/>
            <person name="Cho S.J."/>
            <person name="Edsinger-Gonzales E."/>
            <person name="Havlak P."/>
            <person name="Hellsten U."/>
            <person name="Kuo D.H."/>
            <person name="Larsson T."/>
            <person name="Lv J."/>
            <person name="Arendt D."/>
            <person name="Savage R."/>
            <person name="Osoegawa K."/>
            <person name="de Jong P."/>
            <person name="Grimwood J."/>
            <person name="Chapman J.A."/>
            <person name="Shapiro H."/>
            <person name="Aerts A."/>
            <person name="Otillar R.P."/>
            <person name="Terry A.Y."/>
            <person name="Boore J.L."/>
            <person name="Grigoriev I.V."/>
            <person name="Lindberg D.R."/>
            <person name="Seaver E.C."/>
            <person name="Weisblat D.A."/>
            <person name="Putnam N.H."/>
            <person name="Rokhsar D.S."/>
        </authorList>
    </citation>
    <scope>NUCLEOTIDE SEQUENCE</scope>
</reference>
<keyword evidence="4 7" id="KW-0812">Transmembrane</keyword>
<evidence type="ECO:0000259" key="8">
    <source>
        <dbReference type="Pfam" id="PF01545"/>
    </source>
</evidence>
<dbReference type="eggNOG" id="KOG1485">
    <property type="taxonomic scope" value="Eukaryota"/>
</dbReference>
<sequence length="262" mass="29338">MLLSKSVAAYLTRSLAVLTSVMDSFVDLISGALLWWSGRAIRRGDPYKYPGGRSRLEPFSIVILSVIMSICSLAMVRESIETIVDRYYESTIETQNLTVIKLILFAVCRASPSPVARTLAQDHRNDVVSNSGALGFGLLAAYVWKYFDATGALVICAYIFGTWFVTGYEQMLLLTGYTANPDLIKKFLFVAVNHDKSIQGIKTIRAFHFGNEFLVEVEIILPDKMTIDEAHVISVTLQKKLENLDEVERAFVQIDYESNSNQ</sequence>
<dbReference type="AlphaFoldDB" id="T1FXL6"/>
<proteinExistence type="inferred from homology"/>
<dbReference type="Proteomes" id="UP000015101">
    <property type="component" value="Unassembled WGS sequence"/>
</dbReference>
<dbReference type="Gene3D" id="3.30.70.1350">
    <property type="entry name" value="Cation efflux protein, cytoplasmic domain"/>
    <property type="match status" value="1"/>
</dbReference>
<dbReference type="Pfam" id="PF16916">
    <property type="entry name" value="ZT_dimer"/>
    <property type="match status" value="1"/>
</dbReference>
<dbReference type="InterPro" id="IPR036837">
    <property type="entry name" value="Cation_efflux_CTD_sf"/>
</dbReference>
<evidence type="ECO:0000256" key="3">
    <source>
        <dbReference type="ARBA" id="ARBA00022448"/>
    </source>
</evidence>
<gene>
    <name evidence="10" type="primary">20213564</name>
</gene>
<keyword evidence="6 7" id="KW-0472">Membrane</keyword>
<dbReference type="SUPFAM" id="SSF160240">
    <property type="entry name" value="Cation efflux protein cytoplasmic domain-like"/>
    <property type="match status" value="1"/>
</dbReference>
<feature type="domain" description="Cation efflux protein transmembrane" evidence="8">
    <location>
        <begin position="2"/>
        <end position="174"/>
    </location>
</feature>
<dbReference type="KEGG" id="hro:HELRODRAFT_63877"/>
<dbReference type="OrthoDB" id="78296at2759"/>
<dbReference type="InterPro" id="IPR027470">
    <property type="entry name" value="Cation_efflux_CTD"/>
</dbReference>
<evidence type="ECO:0000256" key="1">
    <source>
        <dbReference type="ARBA" id="ARBA00004141"/>
    </source>
</evidence>
<evidence type="ECO:0000313" key="11">
    <source>
        <dbReference type="Proteomes" id="UP000015101"/>
    </source>
</evidence>
<feature type="transmembrane region" description="Helical" evidence="7">
    <location>
        <begin position="150"/>
        <end position="168"/>
    </location>
</feature>
<dbReference type="CTD" id="20213564"/>
<dbReference type="GO" id="GO:0016020">
    <property type="term" value="C:membrane"/>
    <property type="evidence" value="ECO:0000318"/>
    <property type="project" value="GO_Central"/>
</dbReference>
<evidence type="ECO:0000256" key="2">
    <source>
        <dbReference type="ARBA" id="ARBA00008873"/>
    </source>
</evidence>
<dbReference type="EMBL" id="AMQM01000463">
    <property type="status" value="NOT_ANNOTATED_CDS"/>
    <property type="molecule type" value="Genomic_DNA"/>
</dbReference>
<comment type="similarity">
    <text evidence="2">Belongs to the cation diffusion facilitator (CDF) transporter (TC 2.A.4) family. SLC30A subfamily.</text>
</comment>
<dbReference type="Pfam" id="PF01545">
    <property type="entry name" value="Cation_efflux"/>
    <property type="match status" value="1"/>
</dbReference>
<dbReference type="EnsemblMetazoa" id="HelroT63877">
    <property type="protein sequence ID" value="HelroP63877"/>
    <property type="gene ID" value="HelroG63877"/>
</dbReference>
<dbReference type="PANTHER" id="PTHR43840:SF13">
    <property type="entry name" value="CATION EFFLUX PROTEIN CYTOPLASMIC DOMAIN-CONTAINING PROTEIN"/>
    <property type="match status" value="1"/>
</dbReference>
<dbReference type="InterPro" id="IPR027469">
    <property type="entry name" value="Cation_efflux_TMD_sf"/>
</dbReference>
<dbReference type="SUPFAM" id="SSF161111">
    <property type="entry name" value="Cation efflux protein transmembrane domain-like"/>
    <property type="match status" value="1"/>
</dbReference>
<evidence type="ECO:0000259" key="9">
    <source>
        <dbReference type="Pfam" id="PF16916"/>
    </source>
</evidence>
<dbReference type="InterPro" id="IPR050291">
    <property type="entry name" value="CDF_Transporter"/>
</dbReference>
<evidence type="ECO:0000256" key="7">
    <source>
        <dbReference type="SAM" id="Phobius"/>
    </source>
</evidence>
<protein>
    <recommendedName>
        <fullName evidence="12">Cation efflux protein cytoplasmic domain-containing protein</fullName>
    </recommendedName>
</protein>